<dbReference type="InterPro" id="IPR045864">
    <property type="entry name" value="aa-tRNA-synth_II/BPL/LPL"/>
</dbReference>
<dbReference type="InterPro" id="IPR036754">
    <property type="entry name" value="YbaK/aa-tRNA-synt-asso_dom_sf"/>
</dbReference>
<feature type="domain" description="YbaK/aminoacyl-tRNA synthetase-associated" evidence="4">
    <location>
        <begin position="2"/>
        <end position="66"/>
    </location>
</feature>
<evidence type="ECO:0000259" key="4">
    <source>
        <dbReference type="Pfam" id="PF04073"/>
    </source>
</evidence>
<proteinExistence type="predicted"/>
<dbReference type="InterPro" id="IPR002314">
    <property type="entry name" value="aa-tRNA-synt_IIb"/>
</dbReference>
<dbReference type="SUPFAM" id="SSF55681">
    <property type="entry name" value="Class II aaRS and biotin synthetases"/>
    <property type="match status" value="1"/>
</dbReference>
<organism evidence="5 6">
    <name type="scientific">Candidatus Dojkabacteria bacterium</name>
    <dbReference type="NCBI Taxonomy" id="2099670"/>
    <lineage>
        <taxon>Bacteria</taxon>
        <taxon>Candidatus Dojkabacteria</taxon>
    </lineage>
</organism>
<evidence type="ECO:0000259" key="2">
    <source>
        <dbReference type="Pfam" id="PF00587"/>
    </source>
</evidence>
<dbReference type="Proteomes" id="UP000782843">
    <property type="component" value="Unassembled WGS sequence"/>
</dbReference>
<dbReference type="GO" id="GO:0002161">
    <property type="term" value="F:aminoacyl-tRNA deacylase activity"/>
    <property type="evidence" value="ECO:0007669"/>
    <property type="project" value="InterPro"/>
</dbReference>
<sequence length="263" mass="29655">IINCKNLDLADEETVKRVTKAEVGYAGLIGLPGDLEIFVDDSLEGLSNFECGANETNIHLVNVNWERDLELPTRFYDLKTAKEGDLHPETQEIYEVYKASEVGNIFPLNTKYSEDFNYKYTNENGEEKYVYMGSYGIGTTRLMGVVVEVFGSKNEIKWPKNIAPYQLHLIGLNLEDSEVQNNAEDVYEHLKKAGIEVLFDDRIETRAGEKFADAELIGCPLRAVVSKKSAGLIELKEVGKDESRLINLDQLIEEAKTFFISAK</sequence>
<dbReference type="SUPFAM" id="SSF55826">
    <property type="entry name" value="YbaK/ProRS associated domain"/>
    <property type="match status" value="1"/>
</dbReference>
<keyword evidence="5" id="KW-0436">Ligase</keyword>
<keyword evidence="1" id="KW-0030">Aminoacyl-tRNA synthetase</keyword>
<dbReference type="PANTHER" id="PTHR42753">
    <property type="entry name" value="MITOCHONDRIAL RIBOSOME PROTEIN L39/PROLYL-TRNA LIGASE FAMILY MEMBER"/>
    <property type="match status" value="1"/>
</dbReference>
<dbReference type="GO" id="GO:0006433">
    <property type="term" value="P:prolyl-tRNA aminoacylation"/>
    <property type="evidence" value="ECO:0007669"/>
    <property type="project" value="TreeGrafter"/>
</dbReference>
<dbReference type="InterPro" id="IPR036621">
    <property type="entry name" value="Anticodon-bd_dom_sf"/>
</dbReference>
<dbReference type="Gene3D" id="3.40.50.800">
    <property type="entry name" value="Anticodon-binding domain"/>
    <property type="match status" value="1"/>
</dbReference>
<comment type="caution">
    <text evidence="5">The sequence shown here is derived from an EMBL/GenBank/DDBJ whole genome shotgun (WGS) entry which is preliminary data.</text>
</comment>
<dbReference type="EMBL" id="JAGQLG010000176">
    <property type="protein sequence ID" value="MCA9382596.1"/>
    <property type="molecule type" value="Genomic_DNA"/>
</dbReference>
<dbReference type="PANTHER" id="PTHR42753:SF2">
    <property type="entry name" value="PROLINE--TRNA LIGASE"/>
    <property type="match status" value="1"/>
</dbReference>
<protein>
    <submittedName>
        <fullName evidence="5">Proline--tRNA ligase</fullName>
    </submittedName>
</protein>
<dbReference type="Pfam" id="PF04073">
    <property type="entry name" value="tRNA_edit"/>
    <property type="match status" value="1"/>
</dbReference>
<name>A0A955L419_9BACT</name>
<dbReference type="Pfam" id="PF00587">
    <property type="entry name" value="tRNA-synt_2b"/>
    <property type="match status" value="1"/>
</dbReference>
<dbReference type="CDD" id="cd00861">
    <property type="entry name" value="ProRS_anticodon_short"/>
    <property type="match status" value="1"/>
</dbReference>
<dbReference type="InterPro" id="IPR004154">
    <property type="entry name" value="Anticodon-bd"/>
</dbReference>
<dbReference type="GO" id="GO:0004827">
    <property type="term" value="F:proline-tRNA ligase activity"/>
    <property type="evidence" value="ECO:0007669"/>
    <property type="project" value="TreeGrafter"/>
</dbReference>
<evidence type="ECO:0000259" key="3">
    <source>
        <dbReference type="Pfam" id="PF03129"/>
    </source>
</evidence>
<dbReference type="AlphaFoldDB" id="A0A955L419"/>
<dbReference type="InterPro" id="IPR007214">
    <property type="entry name" value="YbaK/aa-tRNA-synth-assoc-dom"/>
</dbReference>
<dbReference type="InterPro" id="IPR050062">
    <property type="entry name" value="Pro-tRNA_synthetase"/>
</dbReference>
<evidence type="ECO:0000256" key="1">
    <source>
        <dbReference type="ARBA" id="ARBA00023146"/>
    </source>
</evidence>
<dbReference type="Pfam" id="PF03129">
    <property type="entry name" value="HGTP_anticodon"/>
    <property type="match status" value="1"/>
</dbReference>
<dbReference type="InterPro" id="IPR044140">
    <property type="entry name" value="ProRS_anticodon_short"/>
</dbReference>
<dbReference type="SUPFAM" id="SSF52954">
    <property type="entry name" value="Class II aaRS ABD-related"/>
    <property type="match status" value="1"/>
</dbReference>
<reference evidence="5" key="1">
    <citation type="submission" date="2020-04" db="EMBL/GenBank/DDBJ databases">
        <authorList>
            <person name="Zhang T."/>
        </authorList>
    </citation>
    <scope>NUCLEOTIDE SEQUENCE</scope>
    <source>
        <strain evidence="5">HKST-UBA10</strain>
    </source>
</reference>
<evidence type="ECO:0000313" key="5">
    <source>
        <dbReference type="EMBL" id="MCA9382596.1"/>
    </source>
</evidence>
<feature type="domain" description="Anticodon-binding" evidence="3">
    <location>
        <begin position="174"/>
        <end position="256"/>
    </location>
</feature>
<evidence type="ECO:0000313" key="6">
    <source>
        <dbReference type="Proteomes" id="UP000782843"/>
    </source>
</evidence>
<dbReference type="Gene3D" id="3.30.930.10">
    <property type="entry name" value="Bira Bifunctional Protein, Domain 2"/>
    <property type="match status" value="1"/>
</dbReference>
<reference evidence="5" key="2">
    <citation type="journal article" date="2021" name="Microbiome">
        <title>Successional dynamics and alternative stable states in a saline activated sludge microbial community over 9 years.</title>
        <authorList>
            <person name="Wang Y."/>
            <person name="Ye J."/>
            <person name="Ju F."/>
            <person name="Liu L."/>
            <person name="Boyd J.A."/>
            <person name="Deng Y."/>
            <person name="Parks D.H."/>
            <person name="Jiang X."/>
            <person name="Yin X."/>
            <person name="Woodcroft B.J."/>
            <person name="Tyson G.W."/>
            <person name="Hugenholtz P."/>
            <person name="Polz M.F."/>
            <person name="Zhang T."/>
        </authorList>
    </citation>
    <scope>NUCLEOTIDE SEQUENCE</scope>
    <source>
        <strain evidence="5">HKST-UBA10</strain>
    </source>
</reference>
<feature type="non-terminal residue" evidence="5">
    <location>
        <position position="1"/>
    </location>
</feature>
<dbReference type="GO" id="GO:0005829">
    <property type="term" value="C:cytosol"/>
    <property type="evidence" value="ECO:0007669"/>
    <property type="project" value="TreeGrafter"/>
</dbReference>
<accession>A0A955L419</accession>
<feature type="domain" description="Aminoacyl-tRNA synthetase class II (G/ P/ S/T)" evidence="2">
    <location>
        <begin position="96"/>
        <end position="149"/>
    </location>
</feature>
<gene>
    <name evidence="5" type="ORF">KC660_04290</name>
</gene>
<dbReference type="Gene3D" id="3.90.960.10">
    <property type="entry name" value="YbaK/aminoacyl-tRNA synthetase-associated domain"/>
    <property type="match status" value="1"/>
</dbReference>
<dbReference type="GO" id="GO:0005524">
    <property type="term" value="F:ATP binding"/>
    <property type="evidence" value="ECO:0007669"/>
    <property type="project" value="InterPro"/>
</dbReference>